<dbReference type="Proteomes" id="UP000009319">
    <property type="component" value="Unassembled WGS sequence"/>
</dbReference>
<feature type="region of interest" description="Disordered" evidence="1">
    <location>
        <begin position="41"/>
        <end position="77"/>
    </location>
</feature>
<evidence type="ECO:0008006" key="5">
    <source>
        <dbReference type="Google" id="ProtNLM"/>
    </source>
</evidence>
<evidence type="ECO:0000313" key="4">
    <source>
        <dbReference type="Proteomes" id="UP000009319"/>
    </source>
</evidence>
<evidence type="ECO:0000313" key="3">
    <source>
        <dbReference type="EMBL" id="CCM74268.1"/>
    </source>
</evidence>
<evidence type="ECO:0000256" key="2">
    <source>
        <dbReference type="SAM" id="SignalP"/>
    </source>
</evidence>
<evidence type="ECO:0000256" key="1">
    <source>
        <dbReference type="SAM" id="MobiDB-lite"/>
    </source>
</evidence>
<accession>K0PK18</accession>
<feature type="chain" id="PRO_5003839433" description="Transmembrane protein" evidence="2">
    <location>
        <begin position="39"/>
        <end position="77"/>
    </location>
</feature>
<protein>
    <recommendedName>
        <fullName evidence="5">Transmembrane protein</fullName>
    </recommendedName>
</protein>
<dbReference type="EMBL" id="CANI01000002">
    <property type="protein sequence ID" value="CCM74268.1"/>
    <property type="molecule type" value="Genomic_DNA"/>
</dbReference>
<sequence>MMARHFLCTHSAARNSMNKFQTLVAAGMLIGLAAVASACTASPRSSNPPDYQYQPRTSVNPACADGFRPSNDRSCSY</sequence>
<feature type="compositionally biased region" description="Polar residues" evidence="1">
    <location>
        <begin position="41"/>
        <end position="60"/>
    </location>
</feature>
<feature type="signal peptide" evidence="2">
    <location>
        <begin position="1"/>
        <end position="38"/>
    </location>
</feature>
<keyword evidence="2" id="KW-0732">Signal</keyword>
<comment type="caution">
    <text evidence="3">The sequence shown here is derived from an EMBL/GenBank/DDBJ whole genome shotgun (WGS) entry which is preliminary data.</text>
</comment>
<reference evidence="3 4" key="1">
    <citation type="journal article" date="2013" name="Genome Announc.">
        <title>Draft Genome Sequence of Rhizobium mesoamericanum STM3625, a Nitrogen-Fixing Symbiont of Mimosa pudica Isolated in French Guiana (South America).</title>
        <authorList>
            <person name="Moulin L."/>
            <person name="Mornico D."/>
            <person name="Melkonian R."/>
            <person name="Klonowska A."/>
        </authorList>
    </citation>
    <scope>NUCLEOTIDE SEQUENCE [LARGE SCALE GENOMIC DNA]</scope>
    <source>
        <strain evidence="3 4">STM3625</strain>
    </source>
</reference>
<organism evidence="3 4">
    <name type="scientific">Rhizobium mesoamericanum STM3625</name>
    <dbReference type="NCBI Taxonomy" id="1211777"/>
    <lineage>
        <taxon>Bacteria</taxon>
        <taxon>Pseudomonadati</taxon>
        <taxon>Pseudomonadota</taxon>
        <taxon>Alphaproteobacteria</taxon>
        <taxon>Hyphomicrobiales</taxon>
        <taxon>Rhizobiaceae</taxon>
        <taxon>Rhizobium/Agrobacterium group</taxon>
        <taxon>Rhizobium</taxon>
    </lineage>
</organism>
<dbReference type="AlphaFoldDB" id="K0PK18"/>
<keyword evidence="4" id="KW-1185">Reference proteome</keyword>
<dbReference type="eggNOG" id="ENOG502ZZFT">
    <property type="taxonomic scope" value="Bacteria"/>
</dbReference>
<name>K0PK18_9HYPH</name>
<gene>
    <name evidence="3" type="ORF">BN77_1386</name>
</gene>
<proteinExistence type="predicted"/>
<dbReference type="HOGENOM" id="CLU_193004_0_0_5"/>